<keyword evidence="3" id="KW-0808">Transferase</keyword>
<dbReference type="SMART" id="SM00881">
    <property type="entry name" value="CoA_binding"/>
    <property type="match status" value="1"/>
</dbReference>
<dbReference type="Pfam" id="PF13607">
    <property type="entry name" value="Succ_CoA_lig"/>
    <property type="match status" value="1"/>
</dbReference>
<reference evidence="3 4" key="1">
    <citation type="submission" date="2024-07" db="EMBL/GenBank/DDBJ databases">
        <authorList>
            <person name="Thanompreechachai J."/>
            <person name="Duangmal K."/>
        </authorList>
    </citation>
    <scope>NUCLEOTIDE SEQUENCE [LARGE SCALE GENOMIC DNA]</scope>
    <source>
        <strain evidence="3 4">LSe6-4</strain>
    </source>
</reference>
<keyword evidence="4" id="KW-1185">Reference proteome</keyword>
<dbReference type="SUPFAM" id="SSF51735">
    <property type="entry name" value="NAD(P)-binding Rossmann-fold domains"/>
    <property type="match status" value="1"/>
</dbReference>
<dbReference type="Gene3D" id="3.40.50.720">
    <property type="entry name" value="NAD(P)-binding Rossmann-like Domain"/>
    <property type="match status" value="1"/>
</dbReference>
<comment type="caution">
    <text evidence="3">The sequence shown here is derived from an EMBL/GenBank/DDBJ whole genome shotgun (WGS) entry which is preliminary data.</text>
</comment>
<dbReference type="PANTHER" id="PTHR42793:SF1">
    <property type="entry name" value="PEPTIDYL-LYSINE N-ACETYLTRANSFERASE PATZ"/>
    <property type="match status" value="1"/>
</dbReference>
<dbReference type="PANTHER" id="PTHR42793">
    <property type="entry name" value="COA BINDING DOMAIN CONTAINING PROTEIN"/>
    <property type="match status" value="1"/>
</dbReference>
<dbReference type="Pfam" id="PF13380">
    <property type="entry name" value="CoA_binding_2"/>
    <property type="match status" value="1"/>
</dbReference>
<evidence type="ECO:0000259" key="2">
    <source>
        <dbReference type="PROSITE" id="PS51186"/>
    </source>
</evidence>
<gene>
    <name evidence="3" type="ORF">AB2L27_03160</name>
</gene>
<dbReference type="Pfam" id="PF13549">
    <property type="entry name" value="ATP-grasp_5"/>
    <property type="match status" value="1"/>
</dbReference>
<keyword evidence="3" id="KW-0012">Acyltransferase</keyword>
<dbReference type="EMBL" id="JBGFTU010000003">
    <property type="protein sequence ID" value="MEZ0163764.1"/>
    <property type="molecule type" value="Genomic_DNA"/>
</dbReference>
<proteinExistence type="predicted"/>
<sequence length="913" mass="96260">MPLPPVGYPTRWEADVALRDGGTAHVRPIRPEDADAVAAFHDRQSDESRYFRFFAPMPHLSRRDLARFTQVDHVDRVALVATVGPDIVGIARFDAAPVRPGRPRAAEVAFNISDAHQGRGLGSVLLEHLAAAARERGIRRFTADVLPTNAKMIGVFREAGFEVRQGFSDGVLDVSFDIDPTARSVDVMQAREQRAEARSLTALLTPRSVVVVGARRTPGTVGHRLLADLLAGDFAGTVHAVNAAGAGEELLGVPLRATVAEIGEPVDLAVVAVSPATVLEAVTDCAAAGVRGLVVVSSGFAETGPQGVELQRDLVRIARANGMRVIGPNSFGVVNTAADVRLNASLAQEAPPPGRFGLFSQSGALAVTVLSSAHRRGLGISTFVSAGNRADVSGNDLMQFWHDDEATAAVGLYLESVGNPRKFSRVARRLARRKPVIVVKSGASGFGVPPGHTVRRSHVPFEVVDSMLRQAGVIRVENVHQLFDVAQVTVEQPLPEGARIAIVGNSDALGTLAADACVSWGLQVVHGPASVHPEAPVEEFTAALREAFADSQVDAVVASWVPPTATVDAAVATAVARTAAEGGKTCVTCFLGTRSVSAARVGAGGAAQDRGEDPGEDRGEDRGEDCPSVPSFPTPEDAVRALASVVRYAQWRRKDRGHPVAPEGLDLPRARALLERVLAEHPDGAVLDRETRTELLAALGVPLLPRAEFPAGEHAAEEAVRAAEGFGWPVALKTVGEDLAGRQDLRGVRLGLSTAEALREAVAQMQEVFGAAVTALAVQPMAPLGVPCLVRSTEDPLFGPVLSFGVEGDPLDLMDDVAYRIPPLTDVDVADLVRSVKAAPKLFGHRGSPRLDVPALEDVVARVAVLADALPELAELRLSPVLVAEQGLTCLDAVVRVAPPQGRADPDRRTLPT</sequence>
<protein>
    <submittedName>
        <fullName evidence="3">GNAT family N-acetyltransferase</fullName>
        <ecNumber evidence="3">2.3.1.-</ecNumber>
    </submittedName>
</protein>
<dbReference type="EC" id="2.3.1.-" evidence="3"/>
<evidence type="ECO:0000256" key="1">
    <source>
        <dbReference type="SAM" id="MobiDB-lite"/>
    </source>
</evidence>
<dbReference type="InterPro" id="IPR000182">
    <property type="entry name" value="GNAT_dom"/>
</dbReference>
<dbReference type="Proteomes" id="UP001565927">
    <property type="component" value="Unassembled WGS sequence"/>
</dbReference>
<evidence type="ECO:0000313" key="4">
    <source>
        <dbReference type="Proteomes" id="UP001565927"/>
    </source>
</evidence>
<dbReference type="InterPro" id="IPR016181">
    <property type="entry name" value="Acyl_CoA_acyltransferase"/>
</dbReference>
<dbReference type="Pfam" id="PF00583">
    <property type="entry name" value="Acetyltransf_1"/>
    <property type="match status" value="1"/>
</dbReference>
<name>A0ABV4GXG3_9ACTN</name>
<dbReference type="InterPro" id="IPR032875">
    <property type="entry name" value="Succ_CoA_lig_flav_dom"/>
</dbReference>
<dbReference type="SUPFAM" id="SSF52210">
    <property type="entry name" value="Succinyl-CoA synthetase domains"/>
    <property type="match status" value="2"/>
</dbReference>
<dbReference type="GO" id="GO:0016746">
    <property type="term" value="F:acyltransferase activity"/>
    <property type="evidence" value="ECO:0007669"/>
    <property type="project" value="UniProtKB-KW"/>
</dbReference>
<feature type="region of interest" description="Disordered" evidence="1">
    <location>
        <begin position="601"/>
        <end position="634"/>
    </location>
</feature>
<dbReference type="Gene3D" id="3.40.50.261">
    <property type="entry name" value="Succinyl-CoA synthetase domains"/>
    <property type="match status" value="2"/>
</dbReference>
<dbReference type="Gene3D" id="3.30.1490.20">
    <property type="entry name" value="ATP-grasp fold, A domain"/>
    <property type="match status" value="1"/>
</dbReference>
<dbReference type="InterPro" id="IPR003781">
    <property type="entry name" value="CoA-bd"/>
</dbReference>
<feature type="domain" description="N-acetyltransferase" evidence="2">
    <location>
        <begin position="24"/>
        <end position="183"/>
    </location>
</feature>
<feature type="compositionally biased region" description="Basic and acidic residues" evidence="1">
    <location>
        <begin position="609"/>
        <end position="625"/>
    </location>
</feature>
<dbReference type="PROSITE" id="PS51186">
    <property type="entry name" value="GNAT"/>
    <property type="match status" value="1"/>
</dbReference>
<dbReference type="InterPro" id="IPR013815">
    <property type="entry name" value="ATP_grasp_subdomain_1"/>
</dbReference>
<dbReference type="Gene3D" id="3.30.470.20">
    <property type="entry name" value="ATP-grasp fold, B domain"/>
    <property type="match status" value="1"/>
</dbReference>
<organism evidence="3 4">
    <name type="scientific">Kineococcus halophytocola</name>
    <dbReference type="NCBI Taxonomy" id="3234027"/>
    <lineage>
        <taxon>Bacteria</taxon>
        <taxon>Bacillati</taxon>
        <taxon>Actinomycetota</taxon>
        <taxon>Actinomycetes</taxon>
        <taxon>Kineosporiales</taxon>
        <taxon>Kineosporiaceae</taxon>
        <taxon>Kineococcus</taxon>
    </lineage>
</organism>
<dbReference type="SUPFAM" id="SSF55729">
    <property type="entry name" value="Acyl-CoA N-acyltransferases (Nat)"/>
    <property type="match status" value="1"/>
</dbReference>
<dbReference type="Gene3D" id="3.40.630.30">
    <property type="match status" value="1"/>
</dbReference>
<evidence type="ECO:0000313" key="3">
    <source>
        <dbReference type="EMBL" id="MEZ0163764.1"/>
    </source>
</evidence>
<dbReference type="SUPFAM" id="SSF56059">
    <property type="entry name" value="Glutathione synthetase ATP-binding domain-like"/>
    <property type="match status" value="1"/>
</dbReference>
<dbReference type="CDD" id="cd04301">
    <property type="entry name" value="NAT_SF"/>
    <property type="match status" value="1"/>
</dbReference>
<dbReference type="RefSeq" id="WP_370440018.1">
    <property type="nucleotide sequence ID" value="NZ_JBGFTU010000003.1"/>
</dbReference>
<dbReference type="InterPro" id="IPR016102">
    <property type="entry name" value="Succinyl-CoA_synth-like"/>
</dbReference>
<dbReference type="InterPro" id="IPR036291">
    <property type="entry name" value="NAD(P)-bd_dom_sf"/>
</dbReference>
<accession>A0ABV4GXG3</accession>